<keyword evidence="1" id="KW-0812">Transmembrane</keyword>
<feature type="non-terminal residue" evidence="2">
    <location>
        <position position="54"/>
    </location>
</feature>
<sequence length="54" mass="6234">MIFADEFVIGLHAKFLGITGNNMLQFKYDARLTMYLLMGAFKLGAMLLFFIPWL</sequence>
<gene>
    <name evidence="2" type="ORF">METZ01_LOCUS150792</name>
</gene>
<organism evidence="2">
    <name type="scientific">marine metagenome</name>
    <dbReference type="NCBI Taxonomy" id="408172"/>
    <lineage>
        <taxon>unclassified sequences</taxon>
        <taxon>metagenomes</taxon>
        <taxon>ecological metagenomes</taxon>
    </lineage>
</organism>
<protein>
    <submittedName>
        <fullName evidence="2">Uncharacterized protein</fullName>
    </submittedName>
</protein>
<keyword evidence="1" id="KW-0472">Membrane</keyword>
<feature type="transmembrane region" description="Helical" evidence="1">
    <location>
        <begin position="32"/>
        <end position="53"/>
    </location>
</feature>
<dbReference type="EMBL" id="UINC01024403">
    <property type="protein sequence ID" value="SVA97938.1"/>
    <property type="molecule type" value="Genomic_DNA"/>
</dbReference>
<accession>A0A382A8Q7</accession>
<reference evidence="2" key="1">
    <citation type="submission" date="2018-05" db="EMBL/GenBank/DDBJ databases">
        <authorList>
            <person name="Lanie J.A."/>
            <person name="Ng W.-L."/>
            <person name="Kazmierczak K.M."/>
            <person name="Andrzejewski T.M."/>
            <person name="Davidsen T.M."/>
            <person name="Wayne K.J."/>
            <person name="Tettelin H."/>
            <person name="Glass J.I."/>
            <person name="Rusch D."/>
            <person name="Podicherti R."/>
            <person name="Tsui H.-C.T."/>
            <person name="Winkler M.E."/>
        </authorList>
    </citation>
    <scope>NUCLEOTIDE SEQUENCE</scope>
</reference>
<dbReference type="AlphaFoldDB" id="A0A382A8Q7"/>
<evidence type="ECO:0000256" key="1">
    <source>
        <dbReference type="SAM" id="Phobius"/>
    </source>
</evidence>
<keyword evidence="1" id="KW-1133">Transmembrane helix</keyword>
<name>A0A382A8Q7_9ZZZZ</name>
<proteinExistence type="predicted"/>
<evidence type="ECO:0000313" key="2">
    <source>
        <dbReference type="EMBL" id="SVA97938.1"/>
    </source>
</evidence>